<accession>A0A7W3YMF6</accession>
<dbReference type="RefSeq" id="WP_182596162.1">
    <property type="nucleotide sequence ID" value="NZ_JACIVA010000046.1"/>
</dbReference>
<dbReference type="InterPro" id="IPR050153">
    <property type="entry name" value="Metal_Ion_Import_ABC"/>
</dbReference>
<dbReference type="PANTHER" id="PTHR42734">
    <property type="entry name" value="METAL TRANSPORT SYSTEM ATP-BINDING PROTEIN TM_0124-RELATED"/>
    <property type="match status" value="1"/>
</dbReference>
<evidence type="ECO:0000256" key="2">
    <source>
        <dbReference type="ARBA" id="ARBA00022448"/>
    </source>
</evidence>
<name>A0A7W3YMF6_9LACO</name>
<proteinExistence type="inferred from homology"/>
<keyword evidence="2" id="KW-0813">Transport</keyword>
<evidence type="ECO:0000313" key="3">
    <source>
        <dbReference type="EMBL" id="MBB1097424.1"/>
    </source>
</evidence>
<dbReference type="SUPFAM" id="SSF52540">
    <property type="entry name" value="P-loop containing nucleoside triphosphate hydrolases"/>
    <property type="match status" value="1"/>
</dbReference>
<dbReference type="Proteomes" id="UP000517106">
    <property type="component" value="Unassembled WGS sequence"/>
</dbReference>
<reference evidence="3 4" key="1">
    <citation type="submission" date="2020-07" db="EMBL/GenBank/DDBJ databases">
        <title>Description of Limosilactobacillus balticus sp. nov., Limosilactobacillus agrestis sp. nov., Limosilactobacillus albertensis sp. nov., Limosilactobacillus rudii sp. nov., Limosilactobacillus fastidiosus sp. nov., five novel Limosilactobacillus species isolated from the vertebrate gastrointestinal tract, and proposal of 6 subspecies of Limosilactobacillus reuteri adapted to the gastrointestinal tract of specific vertebrate hosts.</title>
        <authorList>
            <person name="Li F."/>
            <person name="Cheng C."/>
            <person name="Zheng J."/>
            <person name="Quevedo R.M."/>
            <person name="Li J."/>
            <person name="Roos S."/>
            <person name="Gaenzle M.G."/>
            <person name="Walter J."/>
        </authorList>
    </citation>
    <scope>NUCLEOTIDE SEQUENCE [LARGE SCALE GENOMIC DNA]</scope>
    <source>
        <strain evidence="3 4">STM2_1</strain>
    </source>
</reference>
<comment type="caution">
    <text evidence="3">The sequence shown here is derived from an EMBL/GenBank/DDBJ whole genome shotgun (WGS) entry which is preliminary data.</text>
</comment>
<dbReference type="EMBL" id="JACIVA010000046">
    <property type="protein sequence ID" value="MBB1097424.1"/>
    <property type="molecule type" value="Genomic_DNA"/>
</dbReference>
<sequence>MSNITINDLTFDAKSGDQLDNVSLELKSPQLVGICSNDTGAANALEELLAVRGNILSGDVTINGVPFKKYKRQSKTDIGRIDDVTLKGKTVEKAVKRMLRHRENALSPEQTLQMIKSLKITADQAIAELNDNQQLELRVAILLAWQCPIVILSNALDGLNVEQRQLLGSLIKDYAQKVDALVLFTSSDISTLMRYADTLYYFNGSHLTSARDLSMNEGVDCTVTVMGTGLPIDVAVKMGAHMLEEATDETRFLFTGNIQALLPLLEQSTITDVRIEDATIEDELMAY</sequence>
<dbReference type="AlphaFoldDB" id="A0A7W3YMF6"/>
<keyword evidence="4" id="KW-1185">Reference proteome</keyword>
<evidence type="ECO:0000256" key="1">
    <source>
        <dbReference type="ARBA" id="ARBA00005417"/>
    </source>
</evidence>
<dbReference type="PANTHER" id="PTHR42734:SF17">
    <property type="entry name" value="METAL TRANSPORT SYSTEM ATP-BINDING PROTEIN TM_0124-RELATED"/>
    <property type="match status" value="1"/>
</dbReference>
<gene>
    <name evidence="3" type="ORF">H5S09_05670</name>
</gene>
<dbReference type="InterPro" id="IPR027417">
    <property type="entry name" value="P-loop_NTPase"/>
</dbReference>
<comment type="similarity">
    <text evidence="1">Belongs to the ABC transporter superfamily.</text>
</comment>
<dbReference type="Gene3D" id="3.40.50.300">
    <property type="entry name" value="P-loop containing nucleotide triphosphate hydrolases"/>
    <property type="match status" value="1"/>
</dbReference>
<evidence type="ECO:0000313" key="4">
    <source>
        <dbReference type="Proteomes" id="UP000517106"/>
    </source>
</evidence>
<protein>
    <submittedName>
        <fullName evidence="3">Multidrug ABC transporter ATPase</fullName>
    </submittedName>
</protein>
<organism evidence="3 4">
    <name type="scientific">Limosilactobacillus rudii</name>
    <dbReference type="NCBI Taxonomy" id="2759755"/>
    <lineage>
        <taxon>Bacteria</taxon>
        <taxon>Bacillati</taxon>
        <taxon>Bacillota</taxon>
        <taxon>Bacilli</taxon>
        <taxon>Lactobacillales</taxon>
        <taxon>Lactobacillaceae</taxon>
        <taxon>Limosilactobacillus</taxon>
    </lineage>
</organism>